<dbReference type="AlphaFoldDB" id="A0A9X0QWG3"/>
<evidence type="ECO:0000256" key="6">
    <source>
        <dbReference type="ARBA" id="ARBA00022989"/>
    </source>
</evidence>
<reference evidence="10" key="1">
    <citation type="submission" date="2020-08" db="EMBL/GenBank/DDBJ databases">
        <authorList>
            <person name="Hu Y."/>
            <person name="Nguyen S.V."/>
            <person name="Li F."/>
            <person name="Fanning S."/>
        </authorList>
    </citation>
    <scope>NUCLEOTIDE SEQUENCE</scope>
    <source>
        <strain evidence="10">SYSU D8009</strain>
    </source>
</reference>
<dbReference type="RefSeq" id="WP_186769569.1">
    <property type="nucleotide sequence ID" value="NZ_JACOMF010000004.1"/>
</dbReference>
<keyword evidence="3" id="KW-1003">Cell membrane</keyword>
<keyword evidence="11" id="KW-1185">Reference proteome</keyword>
<organism evidence="10 11">
    <name type="scientific">Siccirubricoccus deserti</name>
    <dbReference type="NCBI Taxonomy" id="2013562"/>
    <lineage>
        <taxon>Bacteria</taxon>
        <taxon>Pseudomonadati</taxon>
        <taxon>Pseudomonadota</taxon>
        <taxon>Alphaproteobacteria</taxon>
        <taxon>Acetobacterales</taxon>
        <taxon>Roseomonadaceae</taxon>
        <taxon>Siccirubricoccus</taxon>
    </lineage>
</organism>
<sequence>MRLVAAGAVLVAGAIWLGAGQGWRQAALWLVGAALGLSLYHATFGFAGAFRALLAERRGAGLRAQMLMLAIAVLLFQPVLAGGEFLGQPVRGFVFPVGLALALGAFLFGIGMQLGGGCASGTLYAVGGASGRSLLTLACFIAGATLAAWQAELWQELPALPAVSLPERLGLWPAIALALGAFALVARASAVLERRRHGGVEPIFAAGSGRRALLAGPWPLAWGALALAGLNFATLALAGRPWAITAALPLWGALAVEALGWDDLVFWSYWEEPTRVEALLRPLATDRTTVMNLGLIAGAALAAALAGRLRPVWRIPAGEAAGAVVGGLLLGIGAVLAFGCNVSAYFSGIASGSLHGWAWILPGLLGNWVGLRLRPAFSMAQARGTAL</sequence>
<evidence type="ECO:0000256" key="3">
    <source>
        <dbReference type="ARBA" id="ARBA00022475"/>
    </source>
</evidence>
<keyword evidence="5 9" id="KW-0812">Transmembrane</keyword>
<evidence type="ECO:0000313" key="11">
    <source>
        <dbReference type="Proteomes" id="UP000600101"/>
    </source>
</evidence>
<protein>
    <submittedName>
        <fullName evidence="10">YeeE/YedE family protein</fullName>
    </submittedName>
</protein>
<gene>
    <name evidence="10" type="ORF">H7965_05655</name>
</gene>
<name>A0A9X0QWG3_9PROT</name>
<evidence type="ECO:0000256" key="2">
    <source>
        <dbReference type="ARBA" id="ARBA00022448"/>
    </source>
</evidence>
<comment type="subcellular location">
    <subcellularLocation>
        <location evidence="1">Cell inner membrane</location>
        <topology evidence="1">Multi-pass membrane protein</topology>
    </subcellularLocation>
</comment>
<proteinExistence type="inferred from homology"/>
<evidence type="ECO:0000256" key="8">
    <source>
        <dbReference type="ARBA" id="ARBA00035655"/>
    </source>
</evidence>
<comment type="caution">
    <text evidence="10">The sequence shown here is derived from an EMBL/GenBank/DDBJ whole genome shotgun (WGS) entry which is preliminary data.</text>
</comment>
<keyword evidence="4" id="KW-0997">Cell inner membrane</keyword>
<accession>A0A9X0QWG3</accession>
<evidence type="ECO:0000256" key="5">
    <source>
        <dbReference type="ARBA" id="ARBA00022692"/>
    </source>
</evidence>
<dbReference type="GO" id="GO:0005886">
    <property type="term" value="C:plasma membrane"/>
    <property type="evidence" value="ECO:0007669"/>
    <property type="project" value="UniProtKB-SubCell"/>
</dbReference>
<keyword evidence="2" id="KW-0813">Transport</keyword>
<evidence type="ECO:0000313" key="10">
    <source>
        <dbReference type="EMBL" id="MBC4014805.1"/>
    </source>
</evidence>
<dbReference type="Proteomes" id="UP000600101">
    <property type="component" value="Unassembled WGS sequence"/>
</dbReference>
<feature type="transmembrane region" description="Helical" evidence="9">
    <location>
        <begin position="66"/>
        <end position="87"/>
    </location>
</feature>
<feature type="transmembrane region" description="Helical" evidence="9">
    <location>
        <begin position="220"/>
        <end position="239"/>
    </location>
</feature>
<dbReference type="InterPro" id="IPR007272">
    <property type="entry name" value="Sulf_transp_TsuA/YedE"/>
</dbReference>
<evidence type="ECO:0000256" key="1">
    <source>
        <dbReference type="ARBA" id="ARBA00004429"/>
    </source>
</evidence>
<evidence type="ECO:0000256" key="9">
    <source>
        <dbReference type="SAM" id="Phobius"/>
    </source>
</evidence>
<keyword evidence="6 9" id="KW-1133">Transmembrane helix</keyword>
<feature type="transmembrane region" description="Helical" evidence="9">
    <location>
        <begin position="290"/>
        <end position="309"/>
    </location>
</feature>
<feature type="transmembrane region" description="Helical" evidence="9">
    <location>
        <begin position="356"/>
        <end position="373"/>
    </location>
</feature>
<dbReference type="PANTHER" id="PTHR30574">
    <property type="entry name" value="INNER MEMBRANE PROTEIN YEDE"/>
    <property type="match status" value="1"/>
</dbReference>
<dbReference type="EMBL" id="JACOMF010000004">
    <property type="protein sequence ID" value="MBC4014805.1"/>
    <property type="molecule type" value="Genomic_DNA"/>
</dbReference>
<dbReference type="Pfam" id="PF04143">
    <property type="entry name" value="Sulf_transp"/>
    <property type="match status" value="1"/>
</dbReference>
<keyword evidence="7 9" id="KW-0472">Membrane</keyword>
<feature type="transmembrane region" description="Helical" evidence="9">
    <location>
        <begin position="169"/>
        <end position="186"/>
    </location>
</feature>
<feature type="transmembrane region" description="Helical" evidence="9">
    <location>
        <begin position="93"/>
        <end position="111"/>
    </location>
</feature>
<dbReference type="PANTHER" id="PTHR30574:SF1">
    <property type="entry name" value="SULPHUR TRANSPORT DOMAIN-CONTAINING PROTEIN"/>
    <property type="match status" value="1"/>
</dbReference>
<feature type="transmembrane region" description="Helical" evidence="9">
    <location>
        <begin position="30"/>
        <end position="54"/>
    </location>
</feature>
<evidence type="ECO:0000256" key="7">
    <source>
        <dbReference type="ARBA" id="ARBA00023136"/>
    </source>
</evidence>
<evidence type="ECO:0000256" key="4">
    <source>
        <dbReference type="ARBA" id="ARBA00022519"/>
    </source>
</evidence>
<feature type="transmembrane region" description="Helical" evidence="9">
    <location>
        <begin position="321"/>
        <end position="344"/>
    </location>
</feature>
<comment type="similarity">
    <text evidence="8">Belongs to the TsuA/YedE (TC 9.B.102) family.</text>
</comment>